<comment type="caution">
    <text evidence="3">The sequence shown here is derived from an EMBL/GenBank/DDBJ whole genome shotgun (WGS) entry which is preliminary data.</text>
</comment>
<keyword evidence="2" id="KW-0732">Signal</keyword>
<name>A0A086TBG2_HAPC1</name>
<feature type="compositionally biased region" description="Low complexity" evidence="1">
    <location>
        <begin position="266"/>
        <end position="289"/>
    </location>
</feature>
<dbReference type="HOGENOM" id="CLU_032571_1_1_1"/>
<dbReference type="AlphaFoldDB" id="A0A086TBG2"/>
<evidence type="ECO:0000313" key="4">
    <source>
        <dbReference type="Proteomes" id="UP000029964"/>
    </source>
</evidence>
<organism evidence="3 4">
    <name type="scientific">Hapsidospora chrysogenum (strain ATCC 11550 / CBS 779.69 / DSM 880 / IAM 14645 / JCM 23072 / IMI 49137)</name>
    <name type="common">Acremonium chrysogenum</name>
    <dbReference type="NCBI Taxonomy" id="857340"/>
    <lineage>
        <taxon>Eukaryota</taxon>
        <taxon>Fungi</taxon>
        <taxon>Dikarya</taxon>
        <taxon>Ascomycota</taxon>
        <taxon>Pezizomycotina</taxon>
        <taxon>Sordariomycetes</taxon>
        <taxon>Hypocreomycetidae</taxon>
        <taxon>Hypocreales</taxon>
        <taxon>Bionectriaceae</taxon>
        <taxon>Hapsidospora</taxon>
    </lineage>
</organism>
<dbReference type="OrthoDB" id="2342176at2759"/>
<dbReference type="Proteomes" id="UP000029964">
    <property type="component" value="Unassembled WGS sequence"/>
</dbReference>
<feature type="compositionally biased region" description="Pro residues" evidence="1">
    <location>
        <begin position="243"/>
        <end position="257"/>
    </location>
</feature>
<dbReference type="PANTHER" id="PTHR36182:SF1">
    <property type="entry name" value="PROTEIN, PUTATIVE (AFU_ORTHOLOGUE AFUA_6G10930)-RELATED"/>
    <property type="match status" value="1"/>
</dbReference>
<keyword evidence="4" id="KW-1185">Reference proteome</keyword>
<feature type="compositionally biased region" description="Low complexity" evidence="1">
    <location>
        <begin position="227"/>
        <end position="242"/>
    </location>
</feature>
<dbReference type="STRING" id="857340.A0A086TBG2"/>
<protein>
    <recommendedName>
        <fullName evidence="5">Extracellular protein</fullName>
    </recommendedName>
</protein>
<dbReference type="EMBL" id="JPKY01000016">
    <property type="protein sequence ID" value="KFH46694.1"/>
    <property type="molecule type" value="Genomic_DNA"/>
</dbReference>
<feature type="signal peptide" evidence="2">
    <location>
        <begin position="1"/>
        <end position="16"/>
    </location>
</feature>
<gene>
    <name evidence="3" type="ORF">ACRE_024520</name>
</gene>
<feature type="region of interest" description="Disordered" evidence="1">
    <location>
        <begin position="192"/>
        <end position="304"/>
    </location>
</feature>
<evidence type="ECO:0000313" key="3">
    <source>
        <dbReference type="EMBL" id="KFH46694.1"/>
    </source>
</evidence>
<reference evidence="4" key="1">
    <citation type="journal article" date="2014" name="Genome Announc.">
        <title>Genome sequence and annotation of Acremonium chrysogenum, producer of the beta-lactam antibiotic cephalosporin C.</title>
        <authorList>
            <person name="Terfehr D."/>
            <person name="Dahlmann T.A."/>
            <person name="Specht T."/>
            <person name="Zadra I."/>
            <person name="Kuernsteiner H."/>
            <person name="Kueck U."/>
        </authorList>
    </citation>
    <scope>NUCLEOTIDE SEQUENCE [LARGE SCALE GENOMIC DNA]</scope>
    <source>
        <strain evidence="4">ATCC 11550 / CBS 779.69 / DSM 880 / IAM 14645 / JCM 23072 / IMI 49137</strain>
    </source>
</reference>
<evidence type="ECO:0008006" key="5">
    <source>
        <dbReference type="Google" id="ProtNLM"/>
    </source>
</evidence>
<proteinExistence type="predicted"/>
<evidence type="ECO:0000256" key="1">
    <source>
        <dbReference type="SAM" id="MobiDB-lite"/>
    </source>
</evidence>
<sequence length="374" mass="39541">MKSLATLASIVGLAAAHMEIKQPAPFRSKFNEFTTDIDYSMTSPLEASGSNFPCKGYHNLFGTPQGQSVVTYTPGQTYQVTITGGTIHNGGSCQVSLSFDRGNSWTVIHSYIGNCPSATGDTNYDFVIPSDTPQGEAIFAWTWFNNLGNREMYMNCASVTIGPGGGSPGTTPFDNRPDMFVANVGNGCGTAETFDVEFPNPGPDVTRDDSNAKTAPPTGNCGGGRKVSVPSSPSQSSVSGPSPTGPPSEPSPVPTPSPDDEPPSPIVSQQPSPDSSTKTSTTVSAPAPAETKKSGDSFEEGQACEQEGEWYCVDGSRFQRCATGKWSELVEAPDGTTCTPGQGSELLLVSRVKSPADMERAKILRRERRKRIAN</sequence>
<accession>A0A086TBG2</accession>
<dbReference type="Gene3D" id="2.70.50.70">
    <property type="match status" value="1"/>
</dbReference>
<feature type="chain" id="PRO_5001815562" description="Extracellular protein" evidence="2">
    <location>
        <begin position="17"/>
        <end position="374"/>
    </location>
</feature>
<dbReference type="PANTHER" id="PTHR36182">
    <property type="entry name" value="PROTEIN, PUTATIVE (AFU_ORTHOLOGUE AFUA_6G10930)-RELATED"/>
    <property type="match status" value="1"/>
</dbReference>
<evidence type="ECO:0000256" key="2">
    <source>
        <dbReference type="SAM" id="SignalP"/>
    </source>
</evidence>